<feature type="region of interest" description="Disordered" evidence="1">
    <location>
        <begin position="515"/>
        <end position="577"/>
    </location>
</feature>
<dbReference type="EMBL" id="KN824277">
    <property type="protein sequence ID" value="KIM34233.1"/>
    <property type="molecule type" value="Genomic_DNA"/>
</dbReference>
<accession>A0A0C2X848</accession>
<gene>
    <name evidence="2" type="ORF">M408DRAFT_92522</name>
</gene>
<proteinExistence type="predicted"/>
<feature type="region of interest" description="Disordered" evidence="1">
    <location>
        <begin position="1"/>
        <end position="217"/>
    </location>
</feature>
<feature type="region of interest" description="Disordered" evidence="1">
    <location>
        <begin position="676"/>
        <end position="747"/>
    </location>
</feature>
<dbReference type="Proteomes" id="UP000054097">
    <property type="component" value="Unassembled WGS sequence"/>
</dbReference>
<dbReference type="OrthoDB" id="3251092at2759"/>
<evidence type="ECO:0000313" key="2">
    <source>
        <dbReference type="EMBL" id="KIM34233.1"/>
    </source>
</evidence>
<organism evidence="2 3">
    <name type="scientific">Serendipita vermifera MAFF 305830</name>
    <dbReference type="NCBI Taxonomy" id="933852"/>
    <lineage>
        <taxon>Eukaryota</taxon>
        <taxon>Fungi</taxon>
        <taxon>Dikarya</taxon>
        <taxon>Basidiomycota</taxon>
        <taxon>Agaricomycotina</taxon>
        <taxon>Agaricomycetes</taxon>
        <taxon>Sebacinales</taxon>
        <taxon>Serendipitaceae</taxon>
        <taxon>Serendipita</taxon>
    </lineage>
</organism>
<evidence type="ECO:0000313" key="3">
    <source>
        <dbReference type="Proteomes" id="UP000054097"/>
    </source>
</evidence>
<reference evidence="2 3" key="1">
    <citation type="submission" date="2014-04" db="EMBL/GenBank/DDBJ databases">
        <authorList>
            <consortium name="DOE Joint Genome Institute"/>
            <person name="Kuo A."/>
            <person name="Zuccaro A."/>
            <person name="Kohler A."/>
            <person name="Nagy L.G."/>
            <person name="Floudas D."/>
            <person name="Copeland A."/>
            <person name="Barry K.W."/>
            <person name="Cichocki N."/>
            <person name="Veneault-Fourrey C."/>
            <person name="LaButti K."/>
            <person name="Lindquist E.A."/>
            <person name="Lipzen A."/>
            <person name="Lundell T."/>
            <person name="Morin E."/>
            <person name="Murat C."/>
            <person name="Sun H."/>
            <person name="Tunlid A."/>
            <person name="Henrissat B."/>
            <person name="Grigoriev I.V."/>
            <person name="Hibbett D.S."/>
            <person name="Martin F."/>
            <person name="Nordberg H.P."/>
            <person name="Cantor M.N."/>
            <person name="Hua S.X."/>
        </authorList>
    </citation>
    <scope>NUCLEOTIDE SEQUENCE [LARGE SCALE GENOMIC DNA]</scope>
    <source>
        <strain evidence="2 3">MAFF 305830</strain>
    </source>
</reference>
<dbReference type="HOGENOM" id="CLU_353066_0_0_1"/>
<name>A0A0C2X848_SERVB</name>
<protein>
    <submittedName>
        <fullName evidence="2">Uncharacterized protein</fullName>
    </submittedName>
</protein>
<keyword evidence="3" id="KW-1185">Reference proteome</keyword>
<feature type="compositionally biased region" description="Polar residues" evidence="1">
    <location>
        <begin position="411"/>
        <end position="437"/>
    </location>
</feature>
<dbReference type="AlphaFoldDB" id="A0A0C2X848"/>
<feature type="compositionally biased region" description="Pro residues" evidence="1">
    <location>
        <begin position="622"/>
        <end position="641"/>
    </location>
</feature>
<feature type="region of interest" description="Disordered" evidence="1">
    <location>
        <begin position="411"/>
        <end position="483"/>
    </location>
</feature>
<feature type="compositionally biased region" description="Polar residues" evidence="1">
    <location>
        <begin position="711"/>
        <end position="720"/>
    </location>
</feature>
<reference evidence="3" key="2">
    <citation type="submission" date="2015-01" db="EMBL/GenBank/DDBJ databases">
        <title>Evolutionary Origins and Diversification of the Mycorrhizal Mutualists.</title>
        <authorList>
            <consortium name="DOE Joint Genome Institute"/>
            <consortium name="Mycorrhizal Genomics Consortium"/>
            <person name="Kohler A."/>
            <person name="Kuo A."/>
            <person name="Nagy L.G."/>
            <person name="Floudas D."/>
            <person name="Copeland A."/>
            <person name="Barry K.W."/>
            <person name="Cichocki N."/>
            <person name="Veneault-Fourrey C."/>
            <person name="LaButti K."/>
            <person name="Lindquist E.A."/>
            <person name="Lipzen A."/>
            <person name="Lundell T."/>
            <person name="Morin E."/>
            <person name="Murat C."/>
            <person name="Riley R."/>
            <person name="Ohm R."/>
            <person name="Sun H."/>
            <person name="Tunlid A."/>
            <person name="Henrissat B."/>
            <person name="Grigoriev I.V."/>
            <person name="Hibbett D.S."/>
            <person name="Martin F."/>
        </authorList>
    </citation>
    <scope>NUCLEOTIDE SEQUENCE [LARGE SCALE GENOMIC DNA]</scope>
    <source>
        <strain evidence="3">MAFF 305830</strain>
    </source>
</reference>
<feature type="compositionally biased region" description="Polar residues" evidence="1">
    <location>
        <begin position="525"/>
        <end position="537"/>
    </location>
</feature>
<evidence type="ECO:0000256" key="1">
    <source>
        <dbReference type="SAM" id="MobiDB-lite"/>
    </source>
</evidence>
<feature type="compositionally biased region" description="Polar residues" evidence="1">
    <location>
        <begin position="554"/>
        <end position="571"/>
    </location>
</feature>
<sequence>MSSPQRGTKVATPPTPRPSLSLGPRELLSFSKTRKNNQHMYTPSLPPPLESSSSQNTSAVEWTDPFRVSPRYSRNEPSPTSMSGRRPSVRRRTSTRAKGSFSARNSPVPEAQAQVRPSISPAPRQFSPRASIRPSLMKRLTRRLHTPRPSEDNDDDDDPASLPIQRVPSTRRRSIRPSPSYRSSRRVSARSAQRLPSARLSRAPSSIGGQGLVPSSQSSSVLLGAIGSAALENDMDYSTDSELEEQPITMRSPRLERARATIAPNSRPVHLMPMPRIPSRDSVAELIKEITGRLEDGRASRDTLSSAWDFSLNDYCAAFPAPPTPGAAPRAISSTSVDYIVDDYQPSPSPLLASPVVAVVEPPITMPLSRPPPSLRTPLSNPSLGASNAELKLELTLRTSASWDNWSAWPSVSTPAKKGSSTTRVVTRPNTCESQVVVTPAEKHRSLTPTTQWEEPLSIKSSEPASPTTPATPPFVRSRSIDPLSQARRRTRVVCGQVFDDEEFADEVADGTIDYFNGPIPGQEDTLSSVNRRGSNKSSLLSSSTHPRLHTPAPSASTLSGYNAYSLNSPSDDGESMDVGVALTTEYREQATPSPISFSEQEDMRLTLYARRKGRKPDSFVPNPPLRVSPPPLRTTPPRHPPTSISSIQSVEKPLPIGGNAYGGAIDPRTQNEFATGRVTPVQPPPKTAPPKRKSFFRYPFGSKRSAGSLKLTNRPSNGQGAPPPASPRAKDPPISATANKVGFSPQQVTFLQRQPTVPIPPPPSSHAIRYLNPTSKFISFSRPSSSRGKAAAPPT</sequence>
<feature type="region of interest" description="Disordered" evidence="1">
    <location>
        <begin position="613"/>
        <end position="647"/>
    </location>
</feature>